<keyword evidence="3" id="KW-1185">Reference proteome</keyword>
<gene>
    <name evidence="2" type="ORF">P280DRAFT_479040</name>
</gene>
<name>A0A6A6S5R6_9PLEO</name>
<dbReference type="AlphaFoldDB" id="A0A6A6S5R6"/>
<evidence type="ECO:0000313" key="3">
    <source>
        <dbReference type="Proteomes" id="UP000799753"/>
    </source>
</evidence>
<evidence type="ECO:0000313" key="2">
    <source>
        <dbReference type="EMBL" id="KAF2641758.1"/>
    </source>
</evidence>
<proteinExistence type="predicted"/>
<sequence length="182" mass="19998">MAMHQSPKSPTASPVHGLTHHMHKRRNRPSCPAALCISRHETRERVCRDARRRQHGGLDDLETRCNGGGVIAFLRACKRRCTCELLLAAVPAEERAAAGRPEVIPFEGIHVSVVVQRSTLCMMGVVPACALRLCVCIWSLSSAASSSRKVPSCFNPVLEPQSTTYTGAHVIIAKYKSIRLNY</sequence>
<accession>A0A6A6S5R6</accession>
<organism evidence="2 3">
    <name type="scientific">Massarina eburnea CBS 473.64</name>
    <dbReference type="NCBI Taxonomy" id="1395130"/>
    <lineage>
        <taxon>Eukaryota</taxon>
        <taxon>Fungi</taxon>
        <taxon>Dikarya</taxon>
        <taxon>Ascomycota</taxon>
        <taxon>Pezizomycotina</taxon>
        <taxon>Dothideomycetes</taxon>
        <taxon>Pleosporomycetidae</taxon>
        <taxon>Pleosporales</taxon>
        <taxon>Massarineae</taxon>
        <taxon>Massarinaceae</taxon>
        <taxon>Massarina</taxon>
    </lineage>
</organism>
<feature type="region of interest" description="Disordered" evidence="1">
    <location>
        <begin position="1"/>
        <end position="26"/>
    </location>
</feature>
<protein>
    <submittedName>
        <fullName evidence="2">Uncharacterized protein</fullName>
    </submittedName>
</protein>
<dbReference type="Proteomes" id="UP000799753">
    <property type="component" value="Unassembled WGS sequence"/>
</dbReference>
<feature type="compositionally biased region" description="Polar residues" evidence="1">
    <location>
        <begin position="1"/>
        <end position="12"/>
    </location>
</feature>
<reference evidence="2" key="1">
    <citation type="journal article" date="2020" name="Stud. Mycol.">
        <title>101 Dothideomycetes genomes: a test case for predicting lifestyles and emergence of pathogens.</title>
        <authorList>
            <person name="Haridas S."/>
            <person name="Albert R."/>
            <person name="Binder M."/>
            <person name="Bloem J."/>
            <person name="Labutti K."/>
            <person name="Salamov A."/>
            <person name="Andreopoulos B."/>
            <person name="Baker S."/>
            <person name="Barry K."/>
            <person name="Bills G."/>
            <person name="Bluhm B."/>
            <person name="Cannon C."/>
            <person name="Castanera R."/>
            <person name="Culley D."/>
            <person name="Daum C."/>
            <person name="Ezra D."/>
            <person name="Gonzalez J."/>
            <person name="Henrissat B."/>
            <person name="Kuo A."/>
            <person name="Liang C."/>
            <person name="Lipzen A."/>
            <person name="Lutzoni F."/>
            <person name="Magnuson J."/>
            <person name="Mondo S."/>
            <person name="Nolan M."/>
            <person name="Ohm R."/>
            <person name="Pangilinan J."/>
            <person name="Park H.-J."/>
            <person name="Ramirez L."/>
            <person name="Alfaro M."/>
            <person name="Sun H."/>
            <person name="Tritt A."/>
            <person name="Yoshinaga Y."/>
            <person name="Zwiers L.-H."/>
            <person name="Turgeon B."/>
            <person name="Goodwin S."/>
            <person name="Spatafora J."/>
            <person name="Crous P."/>
            <person name="Grigoriev I."/>
        </authorList>
    </citation>
    <scope>NUCLEOTIDE SEQUENCE</scope>
    <source>
        <strain evidence="2">CBS 473.64</strain>
    </source>
</reference>
<evidence type="ECO:0000256" key="1">
    <source>
        <dbReference type="SAM" id="MobiDB-lite"/>
    </source>
</evidence>
<dbReference type="EMBL" id="MU006782">
    <property type="protein sequence ID" value="KAF2641758.1"/>
    <property type="molecule type" value="Genomic_DNA"/>
</dbReference>